<dbReference type="RefSeq" id="WP_020154984.1">
    <property type="nucleotide sequence ID" value="NZ_JBAIZG010000007.1"/>
</dbReference>
<gene>
    <name evidence="7" type="ORF">B4135_1487</name>
</gene>
<reference evidence="7 8" key="1">
    <citation type="submission" date="2016-01" db="EMBL/GenBank/DDBJ databases">
        <title>Draft Genome Sequences of Seven Thermophilic Sporeformers Isolated from Foods.</title>
        <authorList>
            <person name="Berendsen E.M."/>
            <person name="Wells-Bennik M.H."/>
            <person name="Krawcyk A.O."/>
            <person name="De Jong A."/>
            <person name="Holsappel S."/>
            <person name="Eijlander R.T."/>
            <person name="Kuipers O.P."/>
        </authorList>
    </citation>
    <scope>NUCLEOTIDE SEQUENCE [LARGE SCALE GENOMIC DNA]</scope>
    <source>
        <strain evidence="7 8">B4135</strain>
    </source>
</reference>
<feature type="transmembrane region" description="Helical" evidence="5">
    <location>
        <begin position="26"/>
        <end position="45"/>
    </location>
</feature>
<dbReference type="PANTHER" id="PTHR33392:SF3">
    <property type="entry name" value="POLYISOPRENYL-TEICHOIC ACID--PEPTIDOGLYCAN TEICHOIC ACID TRANSFERASE TAGT"/>
    <property type="match status" value="1"/>
</dbReference>
<dbReference type="OrthoDB" id="27330at2"/>
<evidence type="ECO:0000259" key="6">
    <source>
        <dbReference type="Pfam" id="PF03816"/>
    </source>
</evidence>
<protein>
    <recommendedName>
        <fullName evidence="6">Cell envelope-related transcriptional attenuator domain-containing protein</fullName>
    </recommendedName>
</protein>
<dbReference type="STRING" id="301148.B4135_1487"/>
<dbReference type="EMBL" id="LQYT01000013">
    <property type="protein sequence ID" value="KYD22142.1"/>
    <property type="molecule type" value="Genomic_DNA"/>
</dbReference>
<evidence type="ECO:0000313" key="8">
    <source>
        <dbReference type="Proteomes" id="UP000075683"/>
    </source>
</evidence>
<evidence type="ECO:0000313" key="7">
    <source>
        <dbReference type="EMBL" id="KYD22142.1"/>
    </source>
</evidence>
<keyword evidence="4 5" id="KW-1133">Transmembrane helix</keyword>
<sequence>MVEETRALRGNRRTGRRKKKKSKWRWLGYALTALLILVVAYGIYLSTLAANVTNKAHKQLERGEKSEKRVEAVYPGKDNFSVLFIGVDERKGEKQSRSDVLILATFNKDDKTIKMVHIPRDSRVYIPGYYETKINHAHFWGGVDLAVETVEELFDVPVDYYVKLNFEAFMDIVDAIGGITVDVEKTFSEMDSKDRKNRITIHAGRQTLNGEEALAYVRMRKQDPLGDIGRGQRQQQVIKAIIEKSASISSITKYDDILNSLGDNLTTNFTFQNLVALHKYAGSLRSIETLKLEGKDLYLDNIYYYDLDEESVAEISRELKEHLGIADEDQLVQY</sequence>
<dbReference type="Pfam" id="PF03816">
    <property type="entry name" value="LytR_cpsA_psr"/>
    <property type="match status" value="1"/>
</dbReference>
<feature type="domain" description="Cell envelope-related transcriptional attenuator" evidence="6">
    <location>
        <begin position="97"/>
        <end position="246"/>
    </location>
</feature>
<dbReference type="PANTHER" id="PTHR33392">
    <property type="entry name" value="POLYISOPRENYL-TEICHOIC ACID--PEPTIDOGLYCAN TEICHOIC ACID TRANSFERASE TAGU"/>
    <property type="match status" value="1"/>
</dbReference>
<dbReference type="Proteomes" id="UP000075683">
    <property type="component" value="Unassembled WGS sequence"/>
</dbReference>
<proteinExistence type="inferred from homology"/>
<dbReference type="AlphaFoldDB" id="A0A150MD00"/>
<keyword evidence="2 5" id="KW-0812">Transmembrane</keyword>
<evidence type="ECO:0000256" key="1">
    <source>
        <dbReference type="ARBA" id="ARBA00006068"/>
    </source>
</evidence>
<evidence type="ECO:0000256" key="4">
    <source>
        <dbReference type="ARBA" id="ARBA00022989"/>
    </source>
</evidence>
<dbReference type="PATRIC" id="fig|301148.3.peg.894"/>
<keyword evidence="3" id="KW-0735">Signal-anchor</keyword>
<dbReference type="GO" id="GO:0071555">
    <property type="term" value="P:cell wall organization"/>
    <property type="evidence" value="ECO:0007669"/>
    <property type="project" value="UniProtKB-KW"/>
</dbReference>
<accession>A0A150MD00</accession>
<evidence type="ECO:0000256" key="2">
    <source>
        <dbReference type="ARBA" id="ARBA00022692"/>
    </source>
</evidence>
<comment type="similarity">
    <text evidence="1">Belongs to the LytR/CpsA/Psr (LCP) family.</text>
</comment>
<dbReference type="NCBIfam" id="TIGR00350">
    <property type="entry name" value="lytR_cpsA_psr"/>
    <property type="match status" value="1"/>
</dbReference>
<evidence type="ECO:0000256" key="3">
    <source>
        <dbReference type="ARBA" id="ARBA00022968"/>
    </source>
</evidence>
<dbReference type="Gene3D" id="3.40.630.190">
    <property type="entry name" value="LCP protein"/>
    <property type="match status" value="1"/>
</dbReference>
<dbReference type="InterPro" id="IPR004474">
    <property type="entry name" value="LytR_CpsA_psr"/>
</dbReference>
<dbReference type="InterPro" id="IPR050922">
    <property type="entry name" value="LytR/CpsA/Psr_CW_biosynth"/>
</dbReference>
<organism evidence="7 8">
    <name type="scientific">Caldibacillus debilis</name>
    <dbReference type="NCBI Taxonomy" id="301148"/>
    <lineage>
        <taxon>Bacteria</taxon>
        <taxon>Bacillati</taxon>
        <taxon>Bacillota</taxon>
        <taxon>Bacilli</taxon>
        <taxon>Bacillales</taxon>
        <taxon>Bacillaceae</taxon>
        <taxon>Caldibacillus</taxon>
    </lineage>
</organism>
<evidence type="ECO:0000256" key="5">
    <source>
        <dbReference type="SAM" id="Phobius"/>
    </source>
</evidence>
<name>A0A150MD00_9BACI</name>
<comment type="caution">
    <text evidence="7">The sequence shown here is derived from an EMBL/GenBank/DDBJ whole genome shotgun (WGS) entry which is preliminary data.</text>
</comment>
<keyword evidence="5" id="KW-0472">Membrane</keyword>